<organism evidence="1 2">
    <name type="scientific">Setaria italica</name>
    <name type="common">Foxtail millet</name>
    <name type="synonym">Panicum italicum</name>
    <dbReference type="NCBI Taxonomy" id="4555"/>
    <lineage>
        <taxon>Eukaryota</taxon>
        <taxon>Viridiplantae</taxon>
        <taxon>Streptophyta</taxon>
        <taxon>Embryophyta</taxon>
        <taxon>Tracheophyta</taxon>
        <taxon>Spermatophyta</taxon>
        <taxon>Magnoliopsida</taxon>
        <taxon>Liliopsida</taxon>
        <taxon>Poales</taxon>
        <taxon>Poaceae</taxon>
        <taxon>PACMAD clade</taxon>
        <taxon>Panicoideae</taxon>
        <taxon>Panicodae</taxon>
        <taxon>Paniceae</taxon>
        <taxon>Cenchrinae</taxon>
        <taxon>Setaria</taxon>
    </lineage>
</organism>
<sequence>MWSSFGPSCKPKLLSTITKSKRHLHHGVQENNAATREKHKFCAIN</sequence>
<evidence type="ECO:0000313" key="1">
    <source>
        <dbReference type="EnsemblPlants" id="KQL11639"/>
    </source>
</evidence>
<dbReference type="EMBL" id="AGNK02002636">
    <property type="status" value="NOT_ANNOTATED_CDS"/>
    <property type="molecule type" value="Genomic_DNA"/>
</dbReference>
<dbReference type="EnsemblPlants" id="KQL11639">
    <property type="protein sequence ID" value="KQL11639"/>
    <property type="gene ID" value="SETIT_008902mg"/>
</dbReference>
<dbReference type="InParanoid" id="K3Y3W4"/>
<protein>
    <submittedName>
        <fullName evidence="1">Uncharacterized protein</fullName>
    </submittedName>
</protein>
<evidence type="ECO:0000313" key="2">
    <source>
        <dbReference type="Proteomes" id="UP000004995"/>
    </source>
</evidence>
<reference evidence="2" key="1">
    <citation type="journal article" date="2012" name="Nat. Biotechnol.">
        <title>Reference genome sequence of the model plant Setaria.</title>
        <authorList>
            <person name="Bennetzen J.L."/>
            <person name="Schmutz J."/>
            <person name="Wang H."/>
            <person name="Percifield R."/>
            <person name="Hawkins J."/>
            <person name="Pontaroli A.C."/>
            <person name="Estep M."/>
            <person name="Feng L."/>
            <person name="Vaughn J.N."/>
            <person name="Grimwood J."/>
            <person name="Jenkins J."/>
            <person name="Barry K."/>
            <person name="Lindquist E."/>
            <person name="Hellsten U."/>
            <person name="Deshpande S."/>
            <person name="Wang X."/>
            <person name="Wu X."/>
            <person name="Mitros T."/>
            <person name="Triplett J."/>
            <person name="Yang X."/>
            <person name="Ye C.Y."/>
            <person name="Mauro-Herrera M."/>
            <person name="Wang L."/>
            <person name="Li P."/>
            <person name="Sharma M."/>
            <person name="Sharma R."/>
            <person name="Ronald P.C."/>
            <person name="Panaud O."/>
            <person name="Kellogg E.A."/>
            <person name="Brutnell T.P."/>
            <person name="Doust A.N."/>
            <person name="Tuskan G.A."/>
            <person name="Rokhsar D."/>
            <person name="Devos K.M."/>
        </authorList>
    </citation>
    <scope>NUCLEOTIDE SEQUENCE [LARGE SCALE GENOMIC DNA]</scope>
    <source>
        <strain evidence="2">cv. Yugu1</strain>
    </source>
</reference>
<keyword evidence="2" id="KW-1185">Reference proteome</keyword>
<dbReference type="AlphaFoldDB" id="K3Y3W4"/>
<dbReference type="HOGENOM" id="CLU_3208551_0_0_1"/>
<accession>K3Y3W4</accession>
<reference evidence="1" key="2">
    <citation type="submission" date="2018-08" db="UniProtKB">
        <authorList>
            <consortium name="EnsemblPlants"/>
        </authorList>
    </citation>
    <scope>IDENTIFICATION</scope>
    <source>
        <strain evidence="1">Yugu1</strain>
    </source>
</reference>
<dbReference type="Gramene" id="KQL11639">
    <property type="protein sequence ID" value="KQL11639"/>
    <property type="gene ID" value="SETIT_008902mg"/>
</dbReference>
<dbReference type="Proteomes" id="UP000004995">
    <property type="component" value="Unassembled WGS sequence"/>
</dbReference>
<name>K3Y3W4_SETIT</name>
<proteinExistence type="predicted"/>